<keyword evidence="1" id="KW-1003">Cell membrane</keyword>
<accession>A0A1N6IHA7</accession>
<keyword evidence="2" id="KW-0997">Cell inner membrane</keyword>
<dbReference type="PANTHER" id="PTHR37481">
    <property type="entry name" value="LIPOPOLYSACCHARIDE EXPORT SYSTEM PROTEIN LPTC"/>
    <property type="match status" value="1"/>
</dbReference>
<dbReference type="InterPro" id="IPR052363">
    <property type="entry name" value="LPS_export_LptC"/>
</dbReference>
<gene>
    <name evidence="6" type="ORF">SAMN02743940_1816</name>
</gene>
<evidence type="ECO:0000256" key="1">
    <source>
        <dbReference type="ARBA" id="ARBA00022475"/>
    </source>
</evidence>
<keyword evidence="3" id="KW-0812">Transmembrane</keyword>
<dbReference type="PANTHER" id="PTHR37481:SF1">
    <property type="entry name" value="LIPOPOLYSACCHARIDE EXPORT SYSTEM PROTEIN LPTC"/>
    <property type="match status" value="1"/>
</dbReference>
<keyword evidence="4" id="KW-1133">Transmembrane helix</keyword>
<dbReference type="NCBIfam" id="TIGR04409">
    <property type="entry name" value="LptC_YrbK"/>
    <property type="match status" value="1"/>
</dbReference>
<reference evidence="6 7" key="1">
    <citation type="submission" date="2016-12" db="EMBL/GenBank/DDBJ databases">
        <authorList>
            <person name="Song W.-J."/>
            <person name="Kurnit D.M."/>
        </authorList>
    </citation>
    <scope>NUCLEOTIDE SEQUENCE [LARGE SCALE GENOMIC DNA]</scope>
    <source>
        <strain evidence="6 7">ATCC 49181</strain>
    </source>
</reference>
<sequence>MINRLHLSFPLILLIIIVLLTFWLDQAVQPAAITQDNEAYRHPDYIVENLSGIRMDHEKVVSRTYFAEKMFHYLNEDITHLEKIHFMSTQPGKPLMRMVADRAELLGNGEDIYLTGHVTILRGSDDEKDKITMVTSFLHLIPDENIAKTGESVTISRSNTTIDAIGFELDNRTGMVQLLSRVRAVDK</sequence>
<dbReference type="Proteomes" id="UP000185062">
    <property type="component" value="Unassembled WGS sequence"/>
</dbReference>
<evidence type="ECO:0000313" key="6">
    <source>
        <dbReference type="EMBL" id="SIO31414.1"/>
    </source>
</evidence>
<organism evidence="6 7">
    <name type="scientific">Nitrosomonas cryotolerans ATCC 49181</name>
    <dbReference type="NCBI Taxonomy" id="1131553"/>
    <lineage>
        <taxon>Bacteria</taxon>
        <taxon>Pseudomonadati</taxon>
        <taxon>Pseudomonadota</taxon>
        <taxon>Betaproteobacteria</taxon>
        <taxon>Nitrosomonadales</taxon>
        <taxon>Nitrosomonadaceae</taxon>
        <taxon>Nitrosomonas</taxon>
    </lineage>
</organism>
<proteinExistence type="predicted"/>
<evidence type="ECO:0000256" key="2">
    <source>
        <dbReference type="ARBA" id="ARBA00022519"/>
    </source>
</evidence>
<evidence type="ECO:0000256" key="4">
    <source>
        <dbReference type="ARBA" id="ARBA00022989"/>
    </source>
</evidence>
<dbReference type="STRING" id="44575.SAMN05216419_103921"/>
<protein>
    <submittedName>
        <fullName evidence="6">Lipopolysaccharide export system protein LptC</fullName>
    </submittedName>
</protein>
<dbReference type="GO" id="GO:0017089">
    <property type="term" value="F:glycolipid transfer activity"/>
    <property type="evidence" value="ECO:0007669"/>
    <property type="project" value="TreeGrafter"/>
</dbReference>
<name>A0A1N6IHA7_9PROT</name>
<dbReference type="Pfam" id="PF06835">
    <property type="entry name" value="LptC"/>
    <property type="match status" value="1"/>
</dbReference>
<dbReference type="GO" id="GO:0015221">
    <property type="term" value="F:lipopolysaccharide transmembrane transporter activity"/>
    <property type="evidence" value="ECO:0007669"/>
    <property type="project" value="InterPro"/>
</dbReference>
<dbReference type="RefSeq" id="WP_028462146.1">
    <property type="nucleotide sequence ID" value="NZ_FSRO01000001.1"/>
</dbReference>
<evidence type="ECO:0000313" key="7">
    <source>
        <dbReference type="Proteomes" id="UP000185062"/>
    </source>
</evidence>
<dbReference type="eggNOG" id="COG3117">
    <property type="taxonomic scope" value="Bacteria"/>
</dbReference>
<evidence type="ECO:0000256" key="5">
    <source>
        <dbReference type="ARBA" id="ARBA00023136"/>
    </source>
</evidence>
<dbReference type="EMBL" id="FSRO01000001">
    <property type="protein sequence ID" value="SIO31414.1"/>
    <property type="molecule type" value="Genomic_DNA"/>
</dbReference>
<dbReference type="InterPro" id="IPR010664">
    <property type="entry name" value="LipoPS_assembly_LptC-rel"/>
</dbReference>
<dbReference type="AlphaFoldDB" id="A0A1N6IHA7"/>
<dbReference type="Gene3D" id="2.60.450.10">
    <property type="entry name" value="Lipopolysaccharide (LPS) transport protein A like domain"/>
    <property type="match status" value="1"/>
</dbReference>
<keyword evidence="5" id="KW-0472">Membrane</keyword>
<evidence type="ECO:0000256" key="3">
    <source>
        <dbReference type="ARBA" id="ARBA00022692"/>
    </source>
</evidence>
<dbReference type="GO" id="GO:0005886">
    <property type="term" value="C:plasma membrane"/>
    <property type="evidence" value="ECO:0007669"/>
    <property type="project" value="InterPro"/>
</dbReference>
<dbReference type="InterPro" id="IPR026265">
    <property type="entry name" value="LptC"/>
</dbReference>
<keyword evidence="7" id="KW-1185">Reference proteome</keyword>
<dbReference type="GO" id="GO:0030288">
    <property type="term" value="C:outer membrane-bounded periplasmic space"/>
    <property type="evidence" value="ECO:0007669"/>
    <property type="project" value="TreeGrafter"/>
</dbReference>